<organism evidence="2 3">
    <name type="scientific">Lentisphaera araneosa HTCC2155</name>
    <dbReference type="NCBI Taxonomy" id="313628"/>
    <lineage>
        <taxon>Bacteria</taxon>
        <taxon>Pseudomonadati</taxon>
        <taxon>Lentisphaerota</taxon>
        <taxon>Lentisphaeria</taxon>
        <taxon>Lentisphaerales</taxon>
        <taxon>Lentisphaeraceae</taxon>
        <taxon>Lentisphaera</taxon>
    </lineage>
</organism>
<dbReference type="EMBL" id="ABCK01000011">
    <property type="protein sequence ID" value="EDM27195.1"/>
    <property type="molecule type" value="Genomic_DNA"/>
</dbReference>
<sequence>MMLLYLLNMSGARSSIVSSLIIPFLPYKCSGHGCACDLAGQELPGCACFGIDDTDATSDSSSCGPSEEESCCSSKKEKPDSDSEQEKNNLDKVGCGGATNGLYEILDRHLNFDIRIHTFYKEIAYHKSPAKLLAKSKPNLIRLGKVPIA</sequence>
<evidence type="ECO:0000313" key="2">
    <source>
        <dbReference type="EMBL" id="EDM27195.1"/>
    </source>
</evidence>
<dbReference type="STRING" id="313628.LNTAR_16037"/>
<dbReference type="Proteomes" id="UP000004947">
    <property type="component" value="Unassembled WGS sequence"/>
</dbReference>
<evidence type="ECO:0000256" key="1">
    <source>
        <dbReference type="SAM" id="MobiDB-lite"/>
    </source>
</evidence>
<reference evidence="2 3" key="1">
    <citation type="journal article" date="2010" name="J. Bacteriol.">
        <title>Genome sequence of Lentisphaera araneosa HTCC2155T, the type species of the order Lentisphaerales in the phylum Lentisphaerae.</title>
        <authorList>
            <person name="Thrash J.C."/>
            <person name="Cho J.C."/>
            <person name="Vergin K.L."/>
            <person name="Morris R.M."/>
            <person name="Giovannoni S.J."/>
        </authorList>
    </citation>
    <scope>NUCLEOTIDE SEQUENCE [LARGE SCALE GENOMIC DNA]</scope>
    <source>
        <strain evidence="2 3">HTCC2155</strain>
    </source>
</reference>
<comment type="caution">
    <text evidence="2">The sequence shown here is derived from an EMBL/GenBank/DDBJ whole genome shotgun (WGS) entry which is preliminary data.</text>
</comment>
<protein>
    <submittedName>
        <fullName evidence="2">Uncharacterized protein</fullName>
    </submittedName>
</protein>
<proteinExistence type="predicted"/>
<feature type="compositionally biased region" description="Basic and acidic residues" evidence="1">
    <location>
        <begin position="74"/>
        <end position="90"/>
    </location>
</feature>
<dbReference type="AlphaFoldDB" id="A6DMK5"/>
<keyword evidence="3" id="KW-1185">Reference proteome</keyword>
<name>A6DMK5_9BACT</name>
<accession>A6DMK5</accession>
<evidence type="ECO:0000313" key="3">
    <source>
        <dbReference type="Proteomes" id="UP000004947"/>
    </source>
</evidence>
<feature type="region of interest" description="Disordered" evidence="1">
    <location>
        <begin position="55"/>
        <end position="95"/>
    </location>
</feature>
<gene>
    <name evidence="2" type="ORF">LNTAR_16037</name>
</gene>